<feature type="region of interest" description="Disordered" evidence="1">
    <location>
        <begin position="1"/>
        <end position="29"/>
    </location>
</feature>
<evidence type="ECO:0000256" key="1">
    <source>
        <dbReference type="SAM" id="MobiDB-lite"/>
    </source>
</evidence>
<dbReference type="OrthoDB" id="8364666at2"/>
<protein>
    <submittedName>
        <fullName evidence="2">Uncharacterized protein</fullName>
    </submittedName>
</protein>
<sequence length="105" mass="11403">MPQENPHRGAAGASVVNLAGDTETTTNPTRHHQDELWSIISATCQLEALGQALTNALDDWEPAEGARPMELRAQNIATHIADMVEAQARTIAERLTKLELAVRHG</sequence>
<dbReference type="Proteomes" id="UP000309138">
    <property type="component" value="Unassembled WGS sequence"/>
</dbReference>
<evidence type="ECO:0000313" key="2">
    <source>
        <dbReference type="EMBL" id="TKD52063.1"/>
    </source>
</evidence>
<name>A0A4U1L6S9_9SPHN</name>
<reference evidence="2 3" key="1">
    <citation type="submission" date="2019-04" db="EMBL/GenBank/DDBJ databases">
        <authorList>
            <person name="Yang Y."/>
            <person name="Wei D."/>
        </authorList>
    </citation>
    <scope>NUCLEOTIDE SEQUENCE [LARGE SCALE GENOMIC DNA]</scope>
    <source>
        <strain evidence="2 3">L-1-4w-11</strain>
    </source>
</reference>
<organism evidence="2 3">
    <name type="scientific">Sphingomonas baiyangensis</name>
    <dbReference type="NCBI Taxonomy" id="2572576"/>
    <lineage>
        <taxon>Bacteria</taxon>
        <taxon>Pseudomonadati</taxon>
        <taxon>Pseudomonadota</taxon>
        <taxon>Alphaproteobacteria</taxon>
        <taxon>Sphingomonadales</taxon>
        <taxon>Sphingomonadaceae</taxon>
        <taxon>Sphingomonas</taxon>
    </lineage>
</organism>
<keyword evidence="3" id="KW-1185">Reference proteome</keyword>
<gene>
    <name evidence="2" type="ORF">FBR43_15970</name>
</gene>
<proteinExistence type="predicted"/>
<dbReference type="EMBL" id="SWKR01000002">
    <property type="protein sequence ID" value="TKD52063.1"/>
    <property type="molecule type" value="Genomic_DNA"/>
</dbReference>
<dbReference type="RefSeq" id="WP_136943995.1">
    <property type="nucleotide sequence ID" value="NZ_SWKR01000002.1"/>
</dbReference>
<dbReference type="AlphaFoldDB" id="A0A4U1L6S9"/>
<comment type="caution">
    <text evidence="2">The sequence shown here is derived from an EMBL/GenBank/DDBJ whole genome shotgun (WGS) entry which is preliminary data.</text>
</comment>
<accession>A0A4U1L6S9</accession>
<evidence type="ECO:0000313" key="3">
    <source>
        <dbReference type="Proteomes" id="UP000309138"/>
    </source>
</evidence>